<dbReference type="WBParaSite" id="ALUE_0000401601-mRNA-1">
    <property type="protein sequence ID" value="ALUE_0000401601-mRNA-1"/>
    <property type="gene ID" value="ALUE_0000401601"/>
</dbReference>
<sequence>MPLGQLVLGTSAYRVVSRLIDTSRLSAQCDWYRAAALIPRGTLRCISLWSCSFLVTNTCARPTYML</sequence>
<evidence type="ECO:0000313" key="1">
    <source>
        <dbReference type="Proteomes" id="UP000036681"/>
    </source>
</evidence>
<dbReference type="AlphaFoldDB" id="A0A0M3HPW3"/>
<organism evidence="1 2">
    <name type="scientific">Ascaris lumbricoides</name>
    <name type="common">Giant roundworm</name>
    <dbReference type="NCBI Taxonomy" id="6252"/>
    <lineage>
        <taxon>Eukaryota</taxon>
        <taxon>Metazoa</taxon>
        <taxon>Ecdysozoa</taxon>
        <taxon>Nematoda</taxon>
        <taxon>Chromadorea</taxon>
        <taxon>Rhabditida</taxon>
        <taxon>Spirurina</taxon>
        <taxon>Ascaridomorpha</taxon>
        <taxon>Ascaridoidea</taxon>
        <taxon>Ascarididae</taxon>
        <taxon>Ascaris</taxon>
    </lineage>
</organism>
<name>A0A0M3HPW3_ASCLU</name>
<proteinExistence type="predicted"/>
<dbReference type="Proteomes" id="UP000036681">
    <property type="component" value="Unplaced"/>
</dbReference>
<accession>A0A0M3HPW3</accession>
<evidence type="ECO:0000313" key="2">
    <source>
        <dbReference type="WBParaSite" id="ALUE_0000401601-mRNA-1"/>
    </source>
</evidence>
<reference evidence="2" key="1">
    <citation type="submission" date="2017-02" db="UniProtKB">
        <authorList>
            <consortium name="WormBaseParasite"/>
        </authorList>
    </citation>
    <scope>IDENTIFICATION</scope>
</reference>
<keyword evidence="1" id="KW-1185">Reference proteome</keyword>
<protein>
    <submittedName>
        <fullName evidence="2">Secreted protein</fullName>
    </submittedName>
</protein>